<reference evidence="2" key="1">
    <citation type="journal article" date="2021" name="Sci. Rep.">
        <title>Diploid genomic architecture of Nitzschia inconspicua, an elite biomass production diatom.</title>
        <authorList>
            <person name="Oliver A."/>
            <person name="Podell S."/>
            <person name="Pinowska A."/>
            <person name="Traller J.C."/>
            <person name="Smith S.R."/>
            <person name="McClure R."/>
            <person name="Beliaev A."/>
            <person name="Bohutskyi P."/>
            <person name="Hill E.A."/>
            <person name="Rabines A."/>
            <person name="Zheng H."/>
            <person name="Allen L.Z."/>
            <person name="Kuo A."/>
            <person name="Grigoriev I.V."/>
            <person name="Allen A.E."/>
            <person name="Hazlebeck D."/>
            <person name="Allen E.E."/>
        </authorList>
    </citation>
    <scope>NUCLEOTIDE SEQUENCE</scope>
    <source>
        <strain evidence="2">Hildebrandi</strain>
    </source>
</reference>
<gene>
    <name evidence="2" type="ORF">IV203_026817</name>
</gene>
<dbReference type="InterPro" id="IPR018790">
    <property type="entry name" value="DUF2358"/>
</dbReference>
<keyword evidence="1" id="KW-0732">Signal</keyword>
<evidence type="ECO:0000313" key="2">
    <source>
        <dbReference type="EMBL" id="KAG7363457.1"/>
    </source>
</evidence>
<name>A0A9K3LK05_9STRA</name>
<dbReference type="PANTHER" id="PTHR31094:SF2">
    <property type="entry name" value="RIKEN CDNA 2310061I04 GENE"/>
    <property type="match status" value="1"/>
</dbReference>
<comment type="caution">
    <text evidence="2">The sequence shown here is derived from an EMBL/GenBank/DDBJ whole genome shotgun (WGS) entry which is preliminary data.</text>
</comment>
<evidence type="ECO:0000313" key="3">
    <source>
        <dbReference type="Proteomes" id="UP000693970"/>
    </source>
</evidence>
<feature type="signal peptide" evidence="1">
    <location>
        <begin position="1"/>
        <end position="22"/>
    </location>
</feature>
<dbReference type="OrthoDB" id="44820at2759"/>
<keyword evidence="3" id="KW-1185">Reference proteome</keyword>
<reference evidence="2" key="2">
    <citation type="submission" date="2021-04" db="EMBL/GenBank/DDBJ databases">
        <authorList>
            <person name="Podell S."/>
        </authorList>
    </citation>
    <scope>NUCLEOTIDE SEQUENCE</scope>
    <source>
        <strain evidence="2">Hildebrandi</strain>
    </source>
</reference>
<dbReference type="Proteomes" id="UP000693970">
    <property type="component" value="Unassembled WGS sequence"/>
</dbReference>
<dbReference type="EMBL" id="JAGRRH010000010">
    <property type="protein sequence ID" value="KAG7363457.1"/>
    <property type="molecule type" value="Genomic_DNA"/>
</dbReference>
<sequence>MVRTSLLSSIIVVGICCLRAASFTFDSSNLHHVRFNHLKIEGESSVLSDSPSFARMALTEDQRLGRDEDAVAAVRDLPPVLQQITDERRNFQRNLGKAMDTLRKDMPYILKIQPDYSIYHPEITVVDPSGVQLTGLDSYKSSIKFMQQFVKFWFQERSGLQYRMVYDFARSSIRVSWHAVLVPKVPLGKPLHVDGISMYKLDVDSGKVIEHKFEKMMINNTPVMPPYGVFSLLQYEWGMASTQPGVGVPAGI</sequence>
<dbReference type="Pfam" id="PF10184">
    <property type="entry name" value="DUF2358"/>
    <property type="match status" value="1"/>
</dbReference>
<protein>
    <submittedName>
        <fullName evidence="2">DUF2358 domain containing protein</fullName>
    </submittedName>
</protein>
<dbReference type="PANTHER" id="PTHR31094">
    <property type="entry name" value="RIKEN CDNA 2310061I04 GENE"/>
    <property type="match status" value="1"/>
</dbReference>
<feature type="chain" id="PRO_5039904195" evidence="1">
    <location>
        <begin position="23"/>
        <end position="252"/>
    </location>
</feature>
<accession>A0A9K3LK05</accession>
<organism evidence="2 3">
    <name type="scientific">Nitzschia inconspicua</name>
    <dbReference type="NCBI Taxonomy" id="303405"/>
    <lineage>
        <taxon>Eukaryota</taxon>
        <taxon>Sar</taxon>
        <taxon>Stramenopiles</taxon>
        <taxon>Ochrophyta</taxon>
        <taxon>Bacillariophyta</taxon>
        <taxon>Bacillariophyceae</taxon>
        <taxon>Bacillariophycidae</taxon>
        <taxon>Bacillariales</taxon>
        <taxon>Bacillariaceae</taxon>
        <taxon>Nitzschia</taxon>
    </lineage>
</organism>
<evidence type="ECO:0000256" key="1">
    <source>
        <dbReference type="SAM" id="SignalP"/>
    </source>
</evidence>
<proteinExistence type="predicted"/>
<dbReference type="AlphaFoldDB" id="A0A9K3LK05"/>